<dbReference type="SUPFAM" id="SSF46785">
    <property type="entry name" value="Winged helix' DNA-binding domain"/>
    <property type="match status" value="1"/>
</dbReference>
<dbReference type="Gene3D" id="3.40.50.300">
    <property type="entry name" value="P-loop containing nucleotide triphosphate hydrolases"/>
    <property type="match status" value="1"/>
</dbReference>
<organism evidence="2 3">
    <name type="scientific">Flavihumibacter fluminis</name>
    <dbReference type="NCBI Taxonomy" id="2909236"/>
    <lineage>
        <taxon>Bacteria</taxon>
        <taxon>Pseudomonadati</taxon>
        <taxon>Bacteroidota</taxon>
        <taxon>Chitinophagia</taxon>
        <taxon>Chitinophagales</taxon>
        <taxon>Chitinophagaceae</taxon>
        <taxon>Flavihumibacter</taxon>
    </lineage>
</organism>
<dbReference type="InterPro" id="IPR036390">
    <property type="entry name" value="WH_DNA-bd_sf"/>
</dbReference>
<dbReference type="Pfam" id="PF01637">
    <property type="entry name" value="ATPase_2"/>
    <property type="match status" value="1"/>
</dbReference>
<evidence type="ECO:0000313" key="2">
    <source>
        <dbReference type="EMBL" id="MCF1714400.1"/>
    </source>
</evidence>
<proteinExistence type="predicted"/>
<reference evidence="2 3" key="1">
    <citation type="submission" date="2022-01" db="EMBL/GenBank/DDBJ databases">
        <title>Flavihumibacter sp. nov., isolated from sediment of a river.</title>
        <authorList>
            <person name="Liu H."/>
        </authorList>
    </citation>
    <scope>NUCLEOTIDE SEQUENCE [LARGE SCALE GENOMIC DNA]</scope>
    <source>
        <strain evidence="2 3">RY-1</strain>
    </source>
</reference>
<dbReference type="PANTHER" id="PTHR34704:SF1">
    <property type="entry name" value="ATPASE"/>
    <property type="match status" value="1"/>
</dbReference>
<dbReference type="RefSeq" id="WP_234865044.1">
    <property type="nucleotide sequence ID" value="NZ_JAKEVY010000002.1"/>
</dbReference>
<feature type="domain" description="ATPase" evidence="1">
    <location>
        <begin position="7"/>
        <end position="215"/>
    </location>
</feature>
<dbReference type="InterPro" id="IPR011579">
    <property type="entry name" value="ATPase_dom"/>
</dbReference>
<accession>A0ABS9BGG3</accession>
<dbReference type="InterPro" id="IPR027417">
    <property type="entry name" value="P-loop_NTPase"/>
</dbReference>
<gene>
    <name evidence="2" type="ORF">L0U88_07150</name>
</gene>
<dbReference type="PANTHER" id="PTHR34704">
    <property type="entry name" value="ATPASE"/>
    <property type="match status" value="1"/>
</dbReference>
<dbReference type="Proteomes" id="UP001200145">
    <property type="component" value="Unassembled WGS sequence"/>
</dbReference>
<keyword evidence="3" id="KW-1185">Reference proteome</keyword>
<dbReference type="SUPFAM" id="SSF52540">
    <property type="entry name" value="P-loop containing nucleoside triphosphate hydrolases"/>
    <property type="match status" value="1"/>
</dbReference>
<protein>
    <submittedName>
        <fullName evidence="2">AAA family ATPase</fullName>
    </submittedName>
</protein>
<evidence type="ECO:0000259" key="1">
    <source>
        <dbReference type="Pfam" id="PF01637"/>
    </source>
</evidence>
<name>A0ABS9BGG3_9BACT</name>
<comment type="caution">
    <text evidence="2">The sequence shown here is derived from an EMBL/GenBank/DDBJ whole genome shotgun (WGS) entry which is preliminary data.</text>
</comment>
<dbReference type="EMBL" id="JAKEVY010000002">
    <property type="protein sequence ID" value="MCF1714400.1"/>
    <property type="molecule type" value="Genomic_DNA"/>
</dbReference>
<evidence type="ECO:0000313" key="3">
    <source>
        <dbReference type="Proteomes" id="UP001200145"/>
    </source>
</evidence>
<sequence>MQQIIGRKRELAILSDLKAGNASAFVAVYGRRRVGKTFLIRKAFDNKFAFHLTGMANVNMAQQLANFATALRKYDTSAELQPQAETWQEAFEQLINWLEKSTDEKKVVFLDELPWLDTAQSGFIPALEHFWNSWASARTDIILVVCGSAAAWMINTLINSRGGLHNRVTHRIRLQPFTLQECEEYFKARSAGFDRYQLVLLYMVMGGIPFYLDQVNTSLSADQNIDRLCFTADGLLRGEFDNLYHSLFQKAERHISIIEALSKKARGLTRDELLEVSGMPNGGGTTRILKELEESHFIRKYVSYGNKEKLSLYQLSDPYSLFYLRWIKSSSTLDENNWMNQLDSPQKRAWTGYAFEQVCLEHIGQIKKALGITGIQTTTSSWVSRDKEQGAQVDLVIDRRDRVINLCEMKFSIHPFTITKAYAAELAEKIRVFKEQTKTTKAIYLTMITTFGLASNAYASSMVKNSFELDILFD</sequence>